<dbReference type="RefSeq" id="WP_320256299.1">
    <property type="nucleotide sequence ID" value="NZ_JAVIIO010000023.1"/>
</dbReference>
<comment type="caution">
    <text evidence="2">The sequence shown here is derived from an EMBL/GenBank/DDBJ whole genome shotgun (WGS) entry which is preliminary data.</text>
</comment>
<protein>
    <submittedName>
        <fullName evidence="2">Uncharacterized protein</fullName>
    </submittedName>
</protein>
<dbReference type="Proteomes" id="UP001276564">
    <property type="component" value="Unassembled WGS sequence"/>
</dbReference>
<organism evidence="2 3">
    <name type="scientific">Mesorhizobium abyssinicae</name>
    <dbReference type="NCBI Taxonomy" id="1209958"/>
    <lineage>
        <taxon>Bacteria</taxon>
        <taxon>Pseudomonadati</taxon>
        <taxon>Pseudomonadota</taxon>
        <taxon>Alphaproteobacteria</taxon>
        <taxon>Hyphomicrobiales</taxon>
        <taxon>Phyllobacteriaceae</taxon>
        <taxon>Mesorhizobium</taxon>
    </lineage>
</organism>
<keyword evidence="3" id="KW-1185">Reference proteome</keyword>
<accession>A0ABU5AWZ2</accession>
<name>A0ABU5AWZ2_9HYPH</name>
<reference evidence="2 3" key="1">
    <citation type="submission" date="2023-08" db="EMBL/GenBank/DDBJ databases">
        <title>Implementing the SeqCode for naming new Mesorhizobium species isolated from Vachellia karroo root nodules.</title>
        <authorList>
            <person name="Van Lill M."/>
        </authorList>
    </citation>
    <scope>NUCLEOTIDE SEQUENCE [LARGE SCALE GENOMIC DNA]</scope>
    <source>
        <strain evidence="2 3">VK4B</strain>
    </source>
</reference>
<evidence type="ECO:0000313" key="3">
    <source>
        <dbReference type="Proteomes" id="UP001276564"/>
    </source>
</evidence>
<sequence length="106" mass="11499">MNTHIKEAERKRLPPQSAFGRTKVMPPATIQCTINMAAVSKPTAPGPSIMFFPVPARFGGDAMTGLSCLEATSGMLRLNLRNAERRRERIELSSLKTVAKPAECGS</sequence>
<proteinExistence type="predicted"/>
<dbReference type="EMBL" id="JAVIIP010000028">
    <property type="protein sequence ID" value="MDX8541827.1"/>
    <property type="molecule type" value="Genomic_DNA"/>
</dbReference>
<feature type="region of interest" description="Disordered" evidence="1">
    <location>
        <begin position="1"/>
        <end position="24"/>
    </location>
</feature>
<gene>
    <name evidence="2" type="ORF">RFM23_29895</name>
</gene>
<feature type="compositionally biased region" description="Basic and acidic residues" evidence="1">
    <location>
        <begin position="1"/>
        <end position="12"/>
    </location>
</feature>
<evidence type="ECO:0000313" key="2">
    <source>
        <dbReference type="EMBL" id="MDX8541827.1"/>
    </source>
</evidence>
<evidence type="ECO:0000256" key="1">
    <source>
        <dbReference type="SAM" id="MobiDB-lite"/>
    </source>
</evidence>